<feature type="compositionally biased region" description="Basic and acidic residues" evidence="1">
    <location>
        <begin position="42"/>
        <end position="56"/>
    </location>
</feature>
<feature type="region of interest" description="Disordered" evidence="1">
    <location>
        <begin position="1"/>
        <end position="75"/>
    </location>
</feature>
<evidence type="ECO:0000313" key="2">
    <source>
        <dbReference type="EMBL" id="GAA0156735.1"/>
    </source>
</evidence>
<keyword evidence="3" id="KW-1185">Reference proteome</keyword>
<protein>
    <submittedName>
        <fullName evidence="2">Uncharacterized protein</fullName>
    </submittedName>
</protein>
<comment type="caution">
    <text evidence="2">The sequence shown here is derived from an EMBL/GenBank/DDBJ whole genome shotgun (WGS) entry which is preliminary data.</text>
</comment>
<reference evidence="2 3" key="1">
    <citation type="submission" date="2024-01" db="EMBL/GenBank/DDBJ databases">
        <title>The complete chloroplast genome sequence of Lithospermum erythrorhizon: insights into the phylogenetic relationship among Boraginaceae species and the maternal lineages of purple gromwells.</title>
        <authorList>
            <person name="Okada T."/>
            <person name="Watanabe K."/>
        </authorList>
    </citation>
    <scope>NUCLEOTIDE SEQUENCE [LARGE SCALE GENOMIC DNA]</scope>
</reference>
<evidence type="ECO:0000256" key="1">
    <source>
        <dbReference type="SAM" id="MobiDB-lite"/>
    </source>
</evidence>
<proteinExistence type="predicted"/>
<dbReference type="AlphaFoldDB" id="A0AAV3PZN7"/>
<organism evidence="2 3">
    <name type="scientific">Lithospermum erythrorhizon</name>
    <name type="common">Purple gromwell</name>
    <name type="synonym">Lithospermum officinale var. erythrorhizon</name>
    <dbReference type="NCBI Taxonomy" id="34254"/>
    <lineage>
        <taxon>Eukaryota</taxon>
        <taxon>Viridiplantae</taxon>
        <taxon>Streptophyta</taxon>
        <taxon>Embryophyta</taxon>
        <taxon>Tracheophyta</taxon>
        <taxon>Spermatophyta</taxon>
        <taxon>Magnoliopsida</taxon>
        <taxon>eudicotyledons</taxon>
        <taxon>Gunneridae</taxon>
        <taxon>Pentapetalae</taxon>
        <taxon>asterids</taxon>
        <taxon>lamiids</taxon>
        <taxon>Boraginales</taxon>
        <taxon>Boraginaceae</taxon>
        <taxon>Boraginoideae</taxon>
        <taxon>Lithospermeae</taxon>
        <taxon>Lithospermum</taxon>
    </lineage>
</organism>
<dbReference type="EMBL" id="BAABME010019300">
    <property type="protein sequence ID" value="GAA0156735.1"/>
    <property type="molecule type" value="Genomic_DNA"/>
</dbReference>
<gene>
    <name evidence="2" type="ORF">LIER_38333</name>
</gene>
<sequence>MDLKTTRKPGVSNRSQSVLARAEEETRPSTQANPSKRTTKAPRVEATAEAKAEDIAPRPSSGPRAKYVREGSGLGHKKLGLAKISQIRQTDEFVEV</sequence>
<accession>A0AAV3PZN7</accession>
<name>A0AAV3PZN7_LITER</name>
<evidence type="ECO:0000313" key="3">
    <source>
        <dbReference type="Proteomes" id="UP001454036"/>
    </source>
</evidence>
<dbReference type="Proteomes" id="UP001454036">
    <property type="component" value="Unassembled WGS sequence"/>
</dbReference>